<dbReference type="EMBL" id="KZ826019">
    <property type="protein sequence ID" value="PYH89645.1"/>
    <property type="molecule type" value="Genomic_DNA"/>
</dbReference>
<evidence type="ECO:0000256" key="6">
    <source>
        <dbReference type="ARBA" id="ARBA00023027"/>
    </source>
</evidence>
<accession>A0A319CWI4</accession>
<evidence type="ECO:0000256" key="2">
    <source>
        <dbReference type="ARBA" id="ARBA00008072"/>
    </source>
</evidence>
<dbReference type="AlphaFoldDB" id="A0A319CWI4"/>
<evidence type="ECO:0000259" key="8">
    <source>
        <dbReference type="SMART" id="SM00829"/>
    </source>
</evidence>
<dbReference type="GO" id="GO:0008270">
    <property type="term" value="F:zinc ion binding"/>
    <property type="evidence" value="ECO:0007669"/>
    <property type="project" value="InterPro"/>
</dbReference>
<comment type="cofactor">
    <cofactor evidence="1 7">
        <name>Zn(2+)</name>
        <dbReference type="ChEBI" id="CHEBI:29105"/>
    </cofactor>
</comment>
<sequence length="355" mass="37411">MTMTDTSLLPALPPTCKAGVVNEFGPEFEVLVQDVAIPLHATGLCYSDIHYMSEDFPLPRMKDHGVRSPGHEGAGVVVGVGSEVTDWKAGDRAGIAPTWDTCMSCELCSSNMECHCACAVPTGLKVPGTYQQYLLSPARYTSRIPEGVDDLTAGPIMCSGSTMYRSLVESGLRDGQWAVFIGAAGGVGHMGVQIAKAMGLRVIGIDGGEGKRDLCLQLGCGEFVDFRHSSDIAGEVIGLTDGKGAHGVFVTASSPSGYSIAPRMARIGGKVMCIGLPSLGTAIAGDDPTFLVLRNLKIIGTLTRSRQDTAEALALAARGLLKPIYETFSIDELSIALDKLRQGKVNGRCVVDFTP</sequence>
<dbReference type="Gene3D" id="3.90.180.10">
    <property type="entry name" value="Medium-chain alcohol dehydrogenases, catalytic domain"/>
    <property type="match status" value="1"/>
</dbReference>
<dbReference type="FunFam" id="3.40.50.720:FF:000039">
    <property type="entry name" value="Alcohol dehydrogenase AdhP"/>
    <property type="match status" value="1"/>
</dbReference>
<dbReference type="GO" id="GO:0004022">
    <property type="term" value="F:alcohol dehydrogenase (NAD+) activity"/>
    <property type="evidence" value="ECO:0007669"/>
    <property type="project" value="UniProtKB-ARBA"/>
</dbReference>
<proteinExistence type="inferred from homology"/>
<keyword evidence="10" id="KW-1185">Reference proteome</keyword>
<dbReference type="OrthoDB" id="1879366at2759"/>
<protein>
    <recommendedName>
        <fullName evidence="8">Enoyl reductase (ER) domain-containing protein</fullName>
    </recommendedName>
</protein>
<dbReference type="InterPro" id="IPR013154">
    <property type="entry name" value="ADH-like_N"/>
</dbReference>
<dbReference type="SUPFAM" id="SSF51735">
    <property type="entry name" value="NAD(P)-binding Rossmann-fold domains"/>
    <property type="match status" value="1"/>
</dbReference>
<dbReference type="InterPro" id="IPR013149">
    <property type="entry name" value="ADH-like_C"/>
</dbReference>
<name>A0A319CWI4_9EURO</name>
<comment type="similarity">
    <text evidence="2 7">Belongs to the zinc-containing alcohol dehydrogenase family.</text>
</comment>
<dbReference type="Pfam" id="PF08240">
    <property type="entry name" value="ADH_N"/>
    <property type="match status" value="1"/>
</dbReference>
<dbReference type="Pfam" id="PF00107">
    <property type="entry name" value="ADH_zinc_N"/>
    <property type="match status" value="1"/>
</dbReference>
<dbReference type="InterPro" id="IPR011032">
    <property type="entry name" value="GroES-like_sf"/>
</dbReference>
<dbReference type="InterPro" id="IPR002328">
    <property type="entry name" value="ADH_Zn_CS"/>
</dbReference>
<dbReference type="PANTHER" id="PTHR42940:SF1">
    <property type="entry name" value="ENOYL REDUCTASE (ER) DOMAIN-CONTAINING PROTEIN"/>
    <property type="match status" value="1"/>
</dbReference>
<dbReference type="InterPro" id="IPR036291">
    <property type="entry name" value="NAD(P)-bd_dom_sf"/>
</dbReference>
<keyword evidence="5" id="KW-0560">Oxidoreductase</keyword>
<dbReference type="GO" id="GO:0005737">
    <property type="term" value="C:cytoplasm"/>
    <property type="evidence" value="ECO:0007669"/>
    <property type="project" value="TreeGrafter"/>
</dbReference>
<evidence type="ECO:0000256" key="4">
    <source>
        <dbReference type="ARBA" id="ARBA00022833"/>
    </source>
</evidence>
<dbReference type="CDD" id="cd08297">
    <property type="entry name" value="CAD3"/>
    <property type="match status" value="1"/>
</dbReference>
<feature type="domain" description="Enoyl reductase (ER)" evidence="8">
    <location>
        <begin position="19"/>
        <end position="351"/>
    </location>
</feature>
<reference evidence="9 10" key="1">
    <citation type="submission" date="2018-02" db="EMBL/GenBank/DDBJ databases">
        <title>The genomes of Aspergillus section Nigri reveals drivers in fungal speciation.</title>
        <authorList>
            <consortium name="DOE Joint Genome Institute"/>
            <person name="Vesth T.C."/>
            <person name="Nybo J."/>
            <person name="Theobald S."/>
            <person name="Brandl J."/>
            <person name="Frisvad J.C."/>
            <person name="Nielsen K.F."/>
            <person name="Lyhne E.K."/>
            <person name="Kogle M.E."/>
            <person name="Kuo A."/>
            <person name="Riley R."/>
            <person name="Clum A."/>
            <person name="Nolan M."/>
            <person name="Lipzen A."/>
            <person name="Salamov A."/>
            <person name="Henrissat B."/>
            <person name="Wiebenga A."/>
            <person name="De vries R.P."/>
            <person name="Grigoriev I.V."/>
            <person name="Mortensen U.H."/>
            <person name="Andersen M.R."/>
            <person name="Baker S.E."/>
        </authorList>
    </citation>
    <scope>NUCLEOTIDE SEQUENCE [LARGE SCALE GENOMIC DNA]</scope>
    <source>
        <strain evidence="9 10">CBS 707.79</strain>
    </source>
</reference>
<keyword evidence="4 7" id="KW-0862">Zinc</keyword>
<keyword evidence="6" id="KW-0520">NAD</keyword>
<keyword evidence="3 7" id="KW-0479">Metal-binding</keyword>
<dbReference type="PROSITE" id="PS00059">
    <property type="entry name" value="ADH_ZINC"/>
    <property type="match status" value="1"/>
</dbReference>
<dbReference type="PANTHER" id="PTHR42940">
    <property type="entry name" value="ALCOHOL DEHYDROGENASE 1-RELATED"/>
    <property type="match status" value="1"/>
</dbReference>
<evidence type="ECO:0000256" key="5">
    <source>
        <dbReference type="ARBA" id="ARBA00023002"/>
    </source>
</evidence>
<evidence type="ECO:0000256" key="7">
    <source>
        <dbReference type="RuleBase" id="RU361277"/>
    </source>
</evidence>
<dbReference type="VEuPathDB" id="FungiDB:BO71DRAFT_453286"/>
<dbReference type="STRING" id="1448320.A0A319CWI4"/>
<organism evidence="9 10">
    <name type="scientific">Aspergillus ellipticus CBS 707.79</name>
    <dbReference type="NCBI Taxonomy" id="1448320"/>
    <lineage>
        <taxon>Eukaryota</taxon>
        <taxon>Fungi</taxon>
        <taxon>Dikarya</taxon>
        <taxon>Ascomycota</taxon>
        <taxon>Pezizomycotina</taxon>
        <taxon>Eurotiomycetes</taxon>
        <taxon>Eurotiomycetidae</taxon>
        <taxon>Eurotiales</taxon>
        <taxon>Aspergillaceae</taxon>
        <taxon>Aspergillus</taxon>
        <taxon>Aspergillus subgen. Circumdati</taxon>
    </lineage>
</organism>
<evidence type="ECO:0000256" key="3">
    <source>
        <dbReference type="ARBA" id="ARBA00022723"/>
    </source>
</evidence>
<dbReference type="SMART" id="SM00829">
    <property type="entry name" value="PKS_ER"/>
    <property type="match status" value="1"/>
</dbReference>
<dbReference type="SUPFAM" id="SSF50129">
    <property type="entry name" value="GroES-like"/>
    <property type="match status" value="1"/>
</dbReference>
<evidence type="ECO:0000313" key="9">
    <source>
        <dbReference type="EMBL" id="PYH89645.1"/>
    </source>
</evidence>
<evidence type="ECO:0000256" key="1">
    <source>
        <dbReference type="ARBA" id="ARBA00001947"/>
    </source>
</evidence>
<dbReference type="InterPro" id="IPR020843">
    <property type="entry name" value="ER"/>
</dbReference>
<gene>
    <name evidence="9" type="ORF">BO71DRAFT_453286</name>
</gene>
<dbReference type="Proteomes" id="UP000247810">
    <property type="component" value="Unassembled WGS sequence"/>
</dbReference>
<evidence type="ECO:0000313" key="10">
    <source>
        <dbReference type="Proteomes" id="UP000247810"/>
    </source>
</evidence>
<dbReference type="Gene3D" id="3.40.50.720">
    <property type="entry name" value="NAD(P)-binding Rossmann-like Domain"/>
    <property type="match status" value="1"/>
</dbReference>